<evidence type="ECO:0000256" key="1">
    <source>
        <dbReference type="ARBA" id="ARBA00022679"/>
    </source>
</evidence>
<dbReference type="GO" id="GO:0016779">
    <property type="term" value="F:nucleotidyltransferase activity"/>
    <property type="evidence" value="ECO:0007669"/>
    <property type="project" value="UniProtKB-KW"/>
</dbReference>
<dbReference type="Pfam" id="PF01467">
    <property type="entry name" value="CTP_transf_like"/>
    <property type="match status" value="1"/>
</dbReference>
<keyword evidence="2" id="KW-0548">Nucleotidyltransferase</keyword>
<dbReference type="EMBL" id="UINC01033156">
    <property type="protein sequence ID" value="SVB21987.1"/>
    <property type="molecule type" value="Genomic_DNA"/>
</dbReference>
<name>A0A382C9D4_9ZZZZ</name>
<dbReference type="InterPro" id="IPR004821">
    <property type="entry name" value="Cyt_trans-like"/>
</dbReference>
<gene>
    <name evidence="4" type="ORF">METZ01_LOCUS174841</name>
</gene>
<feature type="domain" description="Cytidyltransferase-like" evidence="3">
    <location>
        <begin position="23"/>
        <end position="128"/>
    </location>
</feature>
<evidence type="ECO:0000256" key="2">
    <source>
        <dbReference type="ARBA" id="ARBA00022695"/>
    </source>
</evidence>
<keyword evidence="1" id="KW-0808">Transferase</keyword>
<dbReference type="PANTHER" id="PTHR43793">
    <property type="entry name" value="FAD SYNTHASE"/>
    <property type="match status" value="1"/>
</dbReference>
<dbReference type="SUPFAM" id="SSF52374">
    <property type="entry name" value="Nucleotidylyl transferase"/>
    <property type="match status" value="1"/>
</dbReference>
<reference evidence="4" key="1">
    <citation type="submission" date="2018-05" db="EMBL/GenBank/DDBJ databases">
        <authorList>
            <person name="Lanie J.A."/>
            <person name="Ng W.-L."/>
            <person name="Kazmierczak K.M."/>
            <person name="Andrzejewski T.M."/>
            <person name="Davidsen T.M."/>
            <person name="Wayne K.J."/>
            <person name="Tettelin H."/>
            <person name="Glass J.I."/>
            <person name="Rusch D."/>
            <person name="Podicherti R."/>
            <person name="Tsui H.-C.T."/>
            <person name="Winkler M.E."/>
        </authorList>
    </citation>
    <scope>NUCLEOTIDE SEQUENCE</scope>
</reference>
<dbReference type="InterPro" id="IPR014729">
    <property type="entry name" value="Rossmann-like_a/b/a_fold"/>
</dbReference>
<accession>A0A382C9D4</accession>
<dbReference type="PANTHER" id="PTHR43793:SF2">
    <property type="entry name" value="BIFUNCTIONAL PROTEIN HLDE"/>
    <property type="match status" value="1"/>
</dbReference>
<dbReference type="NCBIfam" id="TIGR00125">
    <property type="entry name" value="cyt_tran_rel"/>
    <property type="match status" value="1"/>
</dbReference>
<dbReference type="Gene3D" id="3.40.50.620">
    <property type="entry name" value="HUPs"/>
    <property type="match status" value="1"/>
</dbReference>
<dbReference type="InterPro" id="IPR050385">
    <property type="entry name" value="Archaeal_FAD_synthase"/>
</dbReference>
<evidence type="ECO:0000259" key="3">
    <source>
        <dbReference type="Pfam" id="PF01467"/>
    </source>
</evidence>
<sequence length="153" mass="16305">MEPEELAAVLAMRRREENLTIALANGCFDLLHPGHIAFLQGAAAEADILVVGINADDTVRVLKGAGRPIMGAADRARLVTALGMVDYATIFAESTADRLIELLRPNVHCKGTDYSSGVPEEATAHRVGVRVALVGGPKTHNTTDILHTIQEEA</sequence>
<dbReference type="AlphaFoldDB" id="A0A382C9D4"/>
<evidence type="ECO:0000313" key="4">
    <source>
        <dbReference type="EMBL" id="SVB21987.1"/>
    </source>
</evidence>
<protein>
    <recommendedName>
        <fullName evidence="3">Cytidyltransferase-like domain-containing protein</fullName>
    </recommendedName>
</protein>
<organism evidence="4">
    <name type="scientific">marine metagenome</name>
    <dbReference type="NCBI Taxonomy" id="408172"/>
    <lineage>
        <taxon>unclassified sequences</taxon>
        <taxon>metagenomes</taxon>
        <taxon>ecological metagenomes</taxon>
    </lineage>
</organism>
<proteinExistence type="predicted"/>